<keyword evidence="12" id="KW-1185">Reference proteome</keyword>
<feature type="transmembrane region" description="Helical" evidence="9">
    <location>
        <begin position="92"/>
        <end position="121"/>
    </location>
</feature>
<feature type="domain" description="HTH araC/xylS-type" evidence="10">
    <location>
        <begin position="203"/>
        <end position="307"/>
    </location>
</feature>
<protein>
    <submittedName>
        <fullName evidence="11">FtsX-like permease family protein</fullName>
    </submittedName>
</protein>
<dbReference type="GO" id="GO:0005886">
    <property type="term" value="C:plasma membrane"/>
    <property type="evidence" value="ECO:0007669"/>
    <property type="project" value="UniProtKB-SubCell"/>
</dbReference>
<evidence type="ECO:0000256" key="8">
    <source>
        <dbReference type="ARBA" id="ARBA00023163"/>
    </source>
</evidence>
<evidence type="ECO:0000259" key="10">
    <source>
        <dbReference type="PROSITE" id="PS01124"/>
    </source>
</evidence>
<feature type="transmembrane region" description="Helical" evidence="9">
    <location>
        <begin position="43"/>
        <end position="72"/>
    </location>
</feature>
<evidence type="ECO:0000256" key="9">
    <source>
        <dbReference type="SAM" id="Phobius"/>
    </source>
</evidence>
<dbReference type="SUPFAM" id="SSF46689">
    <property type="entry name" value="Homeodomain-like"/>
    <property type="match status" value="1"/>
</dbReference>
<feature type="transmembrane region" description="Helical" evidence="9">
    <location>
        <begin position="1063"/>
        <end position="1085"/>
    </location>
</feature>
<dbReference type="OrthoDB" id="1451596at2"/>
<keyword evidence="6" id="KW-0238">DNA-binding</keyword>
<feature type="transmembrane region" description="Helical" evidence="9">
    <location>
        <begin position="1105"/>
        <end position="1125"/>
    </location>
</feature>
<keyword evidence="5" id="KW-0805">Transcription regulation</keyword>
<dbReference type="RefSeq" id="WP_112573912.1">
    <property type="nucleotide sequence ID" value="NZ_CP043450.1"/>
</dbReference>
<dbReference type="GO" id="GO:0022857">
    <property type="term" value="F:transmembrane transporter activity"/>
    <property type="evidence" value="ECO:0007669"/>
    <property type="project" value="TreeGrafter"/>
</dbReference>
<evidence type="ECO:0000256" key="5">
    <source>
        <dbReference type="ARBA" id="ARBA00023015"/>
    </source>
</evidence>
<dbReference type="GO" id="GO:0003700">
    <property type="term" value="F:DNA-binding transcription factor activity"/>
    <property type="evidence" value="ECO:0007669"/>
    <property type="project" value="InterPro"/>
</dbReference>
<evidence type="ECO:0000256" key="7">
    <source>
        <dbReference type="ARBA" id="ARBA00023136"/>
    </source>
</evidence>
<dbReference type="InterPro" id="IPR018060">
    <property type="entry name" value="HTH_AraC"/>
</dbReference>
<evidence type="ECO:0000256" key="4">
    <source>
        <dbReference type="ARBA" id="ARBA00022989"/>
    </source>
</evidence>
<dbReference type="Proteomes" id="UP000251402">
    <property type="component" value="Chromosome"/>
</dbReference>
<feature type="transmembrane region" description="Helical" evidence="9">
    <location>
        <begin position="1019"/>
        <end position="1043"/>
    </location>
</feature>
<dbReference type="PANTHER" id="PTHR30572">
    <property type="entry name" value="MEMBRANE COMPONENT OF TRANSPORTER-RELATED"/>
    <property type="match status" value="1"/>
</dbReference>
<feature type="transmembrane region" description="Helical" evidence="9">
    <location>
        <begin position="142"/>
        <end position="160"/>
    </location>
</feature>
<dbReference type="InterPro" id="IPR003838">
    <property type="entry name" value="ABC3_permease_C"/>
</dbReference>
<dbReference type="InterPro" id="IPR009057">
    <property type="entry name" value="Homeodomain-like_sf"/>
</dbReference>
<evidence type="ECO:0000256" key="3">
    <source>
        <dbReference type="ARBA" id="ARBA00022692"/>
    </source>
</evidence>
<organism evidence="11 12">
    <name type="scientific">Mucilaginibacter rubeus</name>
    <dbReference type="NCBI Taxonomy" id="2027860"/>
    <lineage>
        <taxon>Bacteria</taxon>
        <taxon>Pseudomonadati</taxon>
        <taxon>Bacteroidota</taxon>
        <taxon>Sphingobacteriia</taxon>
        <taxon>Sphingobacteriales</taxon>
        <taxon>Sphingobacteriaceae</taxon>
        <taxon>Mucilaginibacter</taxon>
    </lineage>
</organism>
<evidence type="ECO:0000313" key="11">
    <source>
        <dbReference type="EMBL" id="QEM11374.1"/>
    </source>
</evidence>
<dbReference type="Pfam" id="PF02687">
    <property type="entry name" value="FtsX"/>
    <property type="match status" value="2"/>
</dbReference>
<feature type="transmembrane region" description="Helical" evidence="9">
    <location>
        <begin position="6"/>
        <end position="31"/>
    </location>
</feature>
<sequence>MEFITFHIGFYELASLGTLFSGIPLVVLLLLSKRGDQWANLFLSLAIVAIILKVGGLIAFCLPLVGPLWYFFVRRQTGPDRQFRWRDSMHFWPLPAACLIALPWLALISNISYLYLSYRLIQGFYSRLKPVLMDKPRFTFRRLKKVHILLALLCLCWFFNDLFSFAVTYVLFGVAAGTILQPDSNGQPAASLAYRSDVREKGRRLKETVVANRLYADAELTLSSLAVKLNVHPHDLSRIINTGLNRSFNDFINELRVREIARKMQDPSYNHFTLLGIAYESGFNSQRTFNRVFKEMTGKTPAEYKKSLEKEWPTHKLAIPPGIRPVILRQETLSTWTGNTLKRNYMFRNYFKTAIRNLLHSKVYSFINIAGLSIGLACAMLILLYVQDEVSFDRFHQNAGQIYRIDKQMKRDDGSINNGSYTGYFPGPRFTAKIPEIQSFVRFQPSQADIKTGTDIRSQAICLVDANFLSVFNFPLLTGDARSALIEPNSAVITEDIAKKYFGSADALGKIISVKNDGDFKPFMITGVARNCPENSSIKFQVLLRLSVSAADESNNGNWFNSFLSTFVVLSPGANIKAVQDKMNQVFESDASKAISEIKNKYHVQHIGQSYMLEPLTGIHLGKIIPNEDEILSDKSNPEFSYILSAIAVFVLLIACINFINLTVARSVKRAKEIGIRKVIGGTSRQLRFQFLSESFVLCFIAFIFAFAIVVIVLPFFNSLANKALSLSYLFSPKLIIDYIVLFIVTGLLAGAYPSMILSGYRPVETLYSRFNLAGKNGLQKALVIFQFALASFLIIGAMAIYRQFDYLTTQKLGYDDSHLITIDQMPLSADQAALFRQELIKDPDIIDVAPRNGGYNNNTVKVNGDQSINVSVETVDAAYVPLLKIPLLAGRNFSAEYSSDRTRSVLVNEAFVQQAGWKQAIGQQISSFENETYQVIGVVKDYHYRPLTEKILPQFFTANPANNYGMMYIRIRPGTEIASLQHISKIFKEIFPLSPFSYNFKQDQNQQSYTAEARWKGIILFSAALTIFISCIGLFGLSVLAVEKRVKEIGVRKILGASADRIVILLSAGFLKLILIALAISIPFAWIATSKWLQYYPYRIALNWWLFASGAILVILIALITISFQSVKAAITNPVKNLRTE</sequence>
<dbReference type="EMBL" id="CP043450">
    <property type="protein sequence ID" value="QEM11374.1"/>
    <property type="molecule type" value="Genomic_DNA"/>
</dbReference>
<proteinExistence type="predicted"/>
<dbReference type="Pfam" id="PF12833">
    <property type="entry name" value="HTH_18"/>
    <property type="match status" value="1"/>
</dbReference>
<feature type="transmembrane region" description="Helical" evidence="9">
    <location>
        <begin position="366"/>
        <end position="386"/>
    </location>
</feature>
<keyword evidence="7 9" id="KW-0472">Membrane</keyword>
<reference evidence="11" key="1">
    <citation type="submission" date="2019-08" db="EMBL/GenBank/DDBJ databases">
        <title>Comparative genome analysis confer to the adaptation heavy metal polluted environment.</title>
        <authorList>
            <person name="Li Y."/>
        </authorList>
    </citation>
    <scope>NUCLEOTIDE SEQUENCE [LARGE SCALE GENOMIC DNA]</scope>
    <source>
        <strain evidence="11">P1</strain>
    </source>
</reference>
<feature type="transmembrane region" description="Helical" evidence="9">
    <location>
        <begin position="640"/>
        <end position="662"/>
    </location>
</feature>
<evidence type="ECO:0000256" key="6">
    <source>
        <dbReference type="ARBA" id="ARBA00023125"/>
    </source>
</evidence>
<keyword evidence="8" id="KW-0804">Transcription</keyword>
<dbReference type="Pfam" id="PF12704">
    <property type="entry name" value="MacB_PCD"/>
    <property type="match status" value="2"/>
</dbReference>
<dbReference type="GO" id="GO:0043565">
    <property type="term" value="F:sequence-specific DNA binding"/>
    <property type="evidence" value="ECO:0007669"/>
    <property type="project" value="InterPro"/>
</dbReference>
<dbReference type="InterPro" id="IPR050250">
    <property type="entry name" value="Macrolide_Exporter_MacB"/>
</dbReference>
<dbReference type="Gene3D" id="1.10.10.60">
    <property type="entry name" value="Homeodomain-like"/>
    <property type="match status" value="2"/>
</dbReference>
<keyword evidence="4 9" id="KW-1133">Transmembrane helix</keyword>
<dbReference type="SMART" id="SM00342">
    <property type="entry name" value="HTH_ARAC"/>
    <property type="match status" value="1"/>
</dbReference>
<evidence type="ECO:0000256" key="2">
    <source>
        <dbReference type="ARBA" id="ARBA00022475"/>
    </source>
</evidence>
<evidence type="ECO:0000256" key="1">
    <source>
        <dbReference type="ARBA" id="ARBA00004651"/>
    </source>
</evidence>
<dbReference type="PROSITE" id="PS01124">
    <property type="entry name" value="HTH_ARAC_FAMILY_2"/>
    <property type="match status" value="1"/>
</dbReference>
<feature type="transmembrane region" description="Helical" evidence="9">
    <location>
        <begin position="737"/>
        <end position="761"/>
    </location>
</feature>
<name>A0A5C1I0G3_9SPHI</name>
<keyword evidence="3 9" id="KW-0812">Transmembrane</keyword>
<dbReference type="InterPro" id="IPR018062">
    <property type="entry name" value="HTH_AraC-typ_CS"/>
</dbReference>
<comment type="subcellular location">
    <subcellularLocation>
        <location evidence="1">Cell membrane</location>
        <topology evidence="1">Multi-pass membrane protein</topology>
    </subcellularLocation>
</comment>
<feature type="transmembrane region" description="Helical" evidence="9">
    <location>
        <begin position="695"/>
        <end position="717"/>
    </location>
</feature>
<gene>
    <name evidence="11" type="ORF">DEO27_015515</name>
</gene>
<dbReference type="InterPro" id="IPR025857">
    <property type="entry name" value="MacB_PCD"/>
</dbReference>
<evidence type="ECO:0000313" key="12">
    <source>
        <dbReference type="Proteomes" id="UP000251402"/>
    </source>
</evidence>
<dbReference type="PANTHER" id="PTHR30572:SF18">
    <property type="entry name" value="ABC-TYPE MACROLIDE FAMILY EXPORT SYSTEM PERMEASE COMPONENT 2"/>
    <property type="match status" value="1"/>
</dbReference>
<dbReference type="PROSITE" id="PS00041">
    <property type="entry name" value="HTH_ARAC_FAMILY_1"/>
    <property type="match status" value="1"/>
</dbReference>
<keyword evidence="2" id="KW-1003">Cell membrane</keyword>
<dbReference type="KEGG" id="mrub:DEO27_015515"/>
<dbReference type="AlphaFoldDB" id="A0A5C1I0G3"/>
<feature type="transmembrane region" description="Helical" evidence="9">
    <location>
        <begin position="782"/>
        <end position="802"/>
    </location>
</feature>
<accession>A0A5C1I0G3</accession>